<protein>
    <recommendedName>
        <fullName evidence="10">Fluoride-specific ion channel FluC</fullName>
    </recommendedName>
</protein>
<comment type="activity regulation">
    <text evidence="10">Na(+) is not transported, but it plays an essential structural role and its presence is essential for fluoride channel function.</text>
</comment>
<evidence type="ECO:0000256" key="3">
    <source>
        <dbReference type="ARBA" id="ARBA00022692"/>
    </source>
</evidence>
<keyword evidence="6 10" id="KW-0407">Ion channel</keyword>
<evidence type="ECO:0000256" key="7">
    <source>
        <dbReference type="ARBA" id="ARBA00035120"/>
    </source>
</evidence>
<accession>A0A6I6DSD6</accession>
<evidence type="ECO:0000256" key="6">
    <source>
        <dbReference type="ARBA" id="ARBA00023303"/>
    </source>
</evidence>
<dbReference type="InterPro" id="IPR003691">
    <property type="entry name" value="FluC"/>
</dbReference>
<sequence length="131" mass="13033">MRPAIPWGLLPLVCAGGAVGVTARYLLTVLAGEGATVPVIALINVAGSLLLGVVAGVCGARHARWRAFLGTGVLGGFTTYSAFAVQVAEALRGPQPLVAVAGALALLGVAVVAAAAGLALGVRIARREARR</sequence>
<reference evidence="11 12" key="1">
    <citation type="submission" date="2018-09" db="EMBL/GenBank/DDBJ databases">
        <title>Whole genome sequencing of Microbacterium oryzae strain MB-10T.</title>
        <authorList>
            <person name="Das S.K."/>
        </authorList>
    </citation>
    <scope>NUCLEOTIDE SEQUENCE [LARGE SCALE GENOMIC DNA]</scope>
    <source>
        <strain evidence="11 12">MB-10</strain>
    </source>
</reference>
<dbReference type="HAMAP" id="MF_00454">
    <property type="entry name" value="FluC"/>
    <property type="match status" value="1"/>
</dbReference>
<evidence type="ECO:0000313" key="11">
    <source>
        <dbReference type="EMBL" id="QGU27865.1"/>
    </source>
</evidence>
<keyword evidence="2 10" id="KW-1003">Cell membrane</keyword>
<dbReference type="EMBL" id="CP032550">
    <property type="protein sequence ID" value="QGU27865.1"/>
    <property type="molecule type" value="Genomic_DNA"/>
</dbReference>
<evidence type="ECO:0000256" key="5">
    <source>
        <dbReference type="ARBA" id="ARBA00023136"/>
    </source>
</evidence>
<feature type="binding site" evidence="10">
    <location>
        <position position="78"/>
    </location>
    <ligand>
        <name>Na(+)</name>
        <dbReference type="ChEBI" id="CHEBI:29101"/>
        <note>structural</note>
    </ligand>
</feature>
<comment type="function">
    <text evidence="9 10">Fluoride-specific ion channel. Important for reducing fluoride concentration in the cell, thus reducing its toxicity.</text>
</comment>
<dbReference type="GO" id="GO:0140114">
    <property type="term" value="P:cellular detoxification of fluoride"/>
    <property type="evidence" value="ECO:0007669"/>
    <property type="project" value="UniProtKB-UniRule"/>
</dbReference>
<keyword evidence="4 10" id="KW-1133">Transmembrane helix</keyword>
<dbReference type="Pfam" id="PF02537">
    <property type="entry name" value="CRCB"/>
    <property type="match status" value="1"/>
</dbReference>
<feature type="binding site" evidence="10">
    <location>
        <position position="75"/>
    </location>
    <ligand>
        <name>Na(+)</name>
        <dbReference type="ChEBI" id="CHEBI:29101"/>
        <note>structural</note>
    </ligand>
</feature>
<evidence type="ECO:0000256" key="8">
    <source>
        <dbReference type="ARBA" id="ARBA00035585"/>
    </source>
</evidence>
<comment type="catalytic activity">
    <reaction evidence="8">
        <text>fluoride(in) = fluoride(out)</text>
        <dbReference type="Rhea" id="RHEA:76159"/>
        <dbReference type="ChEBI" id="CHEBI:17051"/>
    </reaction>
    <physiologicalReaction direction="left-to-right" evidence="8">
        <dbReference type="Rhea" id="RHEA:76160"/>
    </physiologicalReaction>
</comment>
<keyword evidence="10" id="KW-0406">Ion transport</keyword>
<feature type="transmembrane region" description="Helical" evidence="10">
    <location>
        <begin position="97"/>
        <end position="122"/>
    </location>
</feature>
<evidence type="ECO:0000256" key="10">
    <source>
        <dbReference type="HAMAP-Rule" id="MF_00454"/>
    </source>
</evidence>
<feature type="transmembrane region" description="Helical" evidence="10">
    <location>
        <begin position="39"/>
        <end position="60"/>
    </location>
</feature>
<dbReference type="RefSeq" id="WP_156242373.1">
    <property type="nucleotide sequence ID" value="NZ_BAAAZL010000004.1"/>
</dbReference>
<evidence type="ECO:0000256" key="4">
    <source>
        <dbReference type="ARBA" id="ARBA00022989"/>
    </source>
</evidence>
<dbReference type="OrthoDB" id="4408652at2"/>
<evidence type="ECO:0000256" key="9">
    <source>
        <dbReference type="ARBA" id="ARBA00049940"/>
    </source>
</evidence>
<dbReference type="GO" id="GO:0046872">
    <property type="term" value="F:metal ion binding"/>
    <property type="evidence" value="ECO:0007669"/>
    <property type="project" value="UniProtKB-KW"/>
</dbReference>
<dbReference type="Proteomes" id="UP000422989">
    <property type="component" value="Chromosome"/>
</dbReference>
<keyword evidence="10" id="KW-0479">Metal-binding</keyword>
<organism evidence="11 12">
    <name type="scientific">Microbacterium oryzae</name>
    <dbReference type="NCBI Taxonomy" id="743009"/>
    <lineage>
        <taxon>Bacteria</taxon>
        <taxon>Bacillati</taxon>
        <taxon>Actinomycetota</taxon>
        <taxon>Actinomycetes</taxon>
        <taxon>Micrococcales</taxon>
        <taxon>Microbacteriaceae</taxon>
        <taxon>Microbacterium</taxon>
    </lineage>
</organism>
<comment type="similarity">
    <text evidence="7 10">Belongs to the fluoride channel Fluc/FEX (TC 1.A.43) family.</text>
</comment>
<keyword evidence="5 10" id="KW-0472">Membrane</keyword>
<dbReference type="GO" id="GO:0005886">
    <property type="term" value="C:plasma membrane"/>
    <property type="evidence" value="ECO:0007669"/>
    <property type="project" value="UniProtKB-SubCell"/>
</dbReference>
<keyword evidence="3 10" id="KW-0812">Transmembrane</keyword>
<name>A0A6I6DSD6_9MICO</name>
<dbReference type="GO" id="GO:0062054">
    <property type="term" value="F:fluoride channel activity"/>
    <property type="evidence" value="ECO:0007669"/>
    <property type="project" value="UniProtKB-UniRule"/>
</dbReference>
<keyword evidence="10" id="KW-0915">Sodium</keyword>
<keyword evidence="12" id="KW-1185">Reference proteome</keyword>
<dbReference type="AlphaFoldDB" id="A0A6I6DSD6"/>
<dbReference type="KEGG" id="moj:D7D94_09480"/>
<evidence type="ECO:0000256" key="1">
    <source>
        <dbReference type="ARBA" id="ARBA00004651"/>
    </source>
</evidence>
<comment type="subcellular location">
    <subcellularLocation>
        <location evidence="1 10">Cell membrane</location>
        <topology evidence="1 10">Multi-pass membrane protein</topology>
    </subcellularLocation>
</comment>
<gene>
    <name evidence="10" type="primary">fluC</name>
    <name evidence="10" type="synonym">crcB</name>
    <name evidence="11" type="ORF">D7D94_09480</name>
</gene>
<proteinExistence type="inferred from homology"/>
<feature type="transmembrane region" description="Helical" evidence="10">
    <location>
        <begin position="67"/>
        <end position="85"/>
    </location>
</feature>
<evidence type="ECO:0000256" key="2">
    <source>
        <dbReference type="ARBA" id="ARBA00022475"/>
    </source>
</evidence>
<evidence type="ECO:0000313" key="12">
    <source>
        <dbReference type="Proteomes" id="UP000422989"/>
    </source>
</evidence>
<keyword evidence="10" id="KW-0813">Transport</keyword>